<dbReference type="EMBL" id="BKCP01000003">
    <property type="protein sequence ID" value="GER25391.1"/>
    <property type="molecule type" value="Genomic_DNA"/>
</dbReference>
<feature type="domain" description="F-box associated beta-propeller type 1" evidence="1">
    <location>
        <begin position="101"/>
        <end position="351"/>
    </location>
</feature>
<dbReference type="Pfam" id="PF07734">
    <property type="entry name" value="FBA_1"/>
    <property type="match status" value="1"/>
</dbReference>
<dbReference type="OrthoDB" id="1867629at2759"/>
<proteinExistence type="predicted"/>
<evidence type="ECO:0000259" key="1">
    <source>
        <dbReference type="Pfam" id="PF07734"/>
    </source>
</evidence>
<dbReference type="AlphaFoldDB" id="A0A5A7NYM9"/>
<comment type="caution">
    <text evidence="2">The sequence shown here is derived from an EMBL/GenBank/DDBJ whole genome shotgun (WGS) entry which is preliminary data.</text>
</comment>
<keyword evidence="3" id="KW-1185">Reference proteome</keyword>
<organism evidence="2 3">
    <name type="scientific">Striga asiatica</name>
    <name type="common">Asiatic witchweed</name>
    <name type="synonym">Buchnera asiatica</name>
    <dbReference type="NCBI Taxonomy" id="4170"/>
    <lineage>
        <taxon>Eukaryota</taxon>
        <taxon>Viridiplantae</taxon>
        <taxon>Streptophyta</taxon>
        <taxon>Embryophyta</taxon>
        <taxon>Tracheophyta</taxon>
        <taxon>Spermatophyta</taxon>
        <taxon>Magnoliopsida</taxon>
        <taxon>eudicotyledons</taxon>
        <taxon>Gunneridae</taxon>
        <taxon>Pentapetalae</taxon>
        <taxon>asterids</taxon>
        <taxon>lamiids</taxon>
        <taxon>Lamiales</taxon>
        <taxon>Orobanchaceae</taxon>
        <taxon>Buchnereae</taxon>
        <taxon>Striga</taxon>
    </lineage>
</organism>
<name>A0A5A7NYM9_STRAF</name>
<gene>
    <name evidence="2" type="ORF">STAS_00967</name>
</gene>
<dbReference type="PANTHER" id="PTHR31672:SF13">
    <property type="entry name" value="F-BOX PROTEIN CPR30-LIKE"/>
    <property type="match status" value="1"/>
</dbReference>
<dbReference type="InterPro" id="IPR050796">
    <property type="entry name" value="SCF_F-box_component"/>
</dbReference>
<evidence type="ECO:0000313" key="3">
    <source>
        <dbReference type="Proteomes" id="UP000325081"/>
    </source>
</evidence>
<dbReference type="Proteomes" id="UP000325081">
    <property type="component" value="Unassembled WGS sequence"/>
</dbReference>
<accession>A0A5A7NYM9</accession>
<reference evidence="3" key="1">
    <citation type="journal article" date="2019" name="Curr. Biol.">
        <title>Genome Sequence of Striga asiatica Provides Insight into the Evolution of Plant Parasitism.</title>
        <authorList>
            <person name="Yoshida S."/>
            <person name="Kim S."/>
            <person name="Wafula E.K."/>
            <person name="Tanskanen J."/>
            <person name="Kim Y.M."/>
            <person name="Honaas L."/>
            <person name="Yang Z."/>
            <person name="Spallek T."/>
            <person name="Conn C.E."/>
            <person name="Ichihashi Y."/>
            <person name="Cheong K."/>
            <person name="Cui S."/>
            <person name="Der J.P."/>
            <person name="Gundlach H."/>
            <person name="Jiao Y."/>
            <person name="Hori C."/>
            <person name="Ishida J.K."/>
            <person name="Kasahara H."/>
            <person name="Kiba T."/>
            <person name="Kim M.S."/>
            <person name="Koo N."/>
            <person name="Laohavisit A."/>
            <person name="Lee Y.H."/>
            <person name="Lumba S."/>
            <person name="McCourt P."/>
            <person name="Mortimer J.C."/>
            <person name="Mutuku J.M."/>
            <person name="Nomura T."/>
            <person name="Sasaki-Sekimoto Y."/>
            <person name="Seto Y."/>
            <person name="Wang Y."/>
            <person name="Wakatake T."/>
            <person name="Sakakibara H."/>
            <person name="Demura T."/>
            <person name="Yamaguchi S."/>
            <person name="Yoneyama K."/>
            <person name="Manabe R.I."/>
            <person name="Nelson D.C."/>
            <person name="Schulman A.H."/>
            <person name="Timko M.P."/>
            <person name="dePamphilis C.W."/>
            <person name="Choi D."/>
            <person name="Shirasu K."/>
        </authorList>
    </citation>
    <scope>NUCLEOTIDE SEQUENCE [LARGE SCALE GENOMIC DNA]</scope>
    <source>
        <strain evidence="3">cv. UVA1</strain>
    </source>
</reference>
<evidence type="ECO:0000313" key="2">
    <source>
        <dbReference type="EMBL" id="GER25391.1"/>
    </source>
</evidence>
<protein>
    <submittedName>
        <fullName evidence="2">F-box protein</fullName>
    </submittedName>
</protein>
<dbReference type="InterPro" id="IPR017451">
    <property type="entry name" value="F-box-assoc_interact_dom"/>
</dbReference>
<dbReference type="NCBIfam" id="TIGR01640">
    <property type="entry name" value="F_box_assoc_1"/>
    <property type="match status" value="1"/>
</dbReference>
<sequence>MGILSSNFLANAKSKLKYLPSALYSTASHVKSQAHVSRGFAVDPNNKNNDDKLRFLFMYFVKDTRYASVISAETSWKIDELRSNNFIMFTPQIVKFVRALDCRYDIVASIDELMLVSSWDAGCLRKHDILWNPTSQEINIIPVSPYCKRHFTDMLFGLGFDPAKPRGYKILKILIDYCDFKAPPEFRAELYSLETRSWRKIKYPYQQEGIPTSRGIRIGGSYYWGLSARTNSIISFNFAREKFSRRLLPFPWKIRYIESNYLLGELDGSLAILLLTDDCGNAQVPYSTLEIWVWNDKSWYLKSKLEIPVAVDRVIGLFENNKLFLRDITGKVLLFDVAEPRSIDITGICADSKVVSIMPYVESSVPLNASTFESVRGEQLFSAADEQL</sequence>
<dbReference type="PANTHER" id="PTHR31672">
    <property type="entry name" value="BNACNNG10540D PROTEIN"/>
    <property type="match status" value="1"/>
</dbReference>
<dbReference type="InterPro" id="IPR006527">
    <property type="entry name" value="F-box-assoc_dom_typ1"/>
</dbReference>